<dbReference type="OrthoDB" id="3049838at2759"/>
<dbReference type="InterPro" id="IPR036047">
    <property type="entry name" value="F-box-like_dom_sf"/>
</dbReference>
<keyword evidence="3" id="KW-1185">Reference proteome</keyword>
<sequence length="557" mass="62489">MPMADLPVELWLEILTYLPRSALQKLIGVNRTLFELALNDMYEEVRLISDDKDMEKTFNQLKHFNISKRVRHLFIRPSFLPGLDDEPDENLLRTLPVKLSETKANLTNWIKRAVSHPDAIKYSGPYDPSAGVLEMASKSIKSCPNIREISLVLHDHTLTPSFLSFLNSLWSSDSIGPCLQMLSIDTTVVKLPLLLRALIKRSVSLPNLATFDINISVSRFQHSAHEWAAAVAALSQFLATFTKSITAFTFSCLVRGDIDALFGALPRLANLATFEFTSVFNATCFRKSEHFTHFIAKHASTLSKLVLKPRARSVGYNISDHTYSEWVRGTNGAGTAAKVGQTMADLVLPSLRSLDIGFRDAWNSQREENIRTFLPDLPRVAQNLTSLVLTDITLSPECIFTLIDMLATREGGPSIESLAFACHILFPELFDRLAQDLPRLKGLTIDYRAYGLCASDKADGMAWYNAEQYKAPFMAAMQARRYPRWGLRYLRLSAPYSCGTTHPNAVVMKIVAETLSADIILGRELSCQCKEYINYQPTTPVPPDLHPDLGYGLFFRD</sequence>
<dbReference type="InterPro" id="IPR032675">
    <property type="entry name" value="LRR_dom_sf"/>
</dbReference>
<dbReference type="SUPFAM" id="SSF52047">
    <property type="entry name" value="RNI-like"/>
    <property type="match status" value="1"/>
</dbReference>
<evidence type="ECO:0000313" key="2">
    <source>
        <dbReference type="EMBL" id="KJA23705.1"/>
    </source>
</evidence>
<evidence type="ECO:0000313" key="3">
    <source>
        <dbReference type="Proteomes" id="UP000054270"/>
    </source>
</evidence>
<dbReference type="OMA" id="AFACHIL"/>
<dbReference type="Proteomes" id="UP000054270">
    <property type="component" value="Unassembled WGS sequence"/>
</dbReference>
<dbReference type="InterPro" id="IPR001810">
    <property type="entry name" value="F-box_dom"/>
</dbReference>
<dbReference type="PROSITE" id="PS50181">
    <property type="entry name" value="FBOX"/>
    <property type="match status" value="1"/>
</dbReference>
<evidence type="ECO:0000259" key="1">
    <source>
        <dbReference type="PROSITE" id="PS50181"/>
    </source>
</evidence>
<name>A0A0D2PW62_HYPSF</name>
<dbReference type="AlphaFoldDB" id="A0A0D2PW62"/>
<dbReference type="SUPFAM" id="SSF81383">
    <property type="entry name" value="F-box domain"/>
    <property type="match status" value="1"/>
</dbReference>
<dbReference type="EMBL" id="KN817541">
    <property type="protein sequence ID" value="KJA23705.1"/>
    <property type="molecule type" value="Genomic_DNA"/>
</dbReference>
<feature type="domain" description="F-box" evidence="1">
    <location>
        <begin position="1"/>
        <end position="45"/>
    </location>
</feature>
<proteinExistence type="predicted"/>
<organism evidence="2 3">
    <name type="scientific">Hypholoma sublateritium (strain FD-334 SS-4)</name>
    <dbReference type="NCBI Taxonomy" id="945553"/>
    <lineage>
        <taxon>Eukaryota</taxon>
        <taxon>Fungi</taxon>
        <taxon>Dikarya</taxon>
        <taxon>Basidiomycota</taxon>
        <taxon>Agaricomycotina</taxon>
        <taxon>Agaricomycetes</taxon>
        <taxon>Agaricomycetidae</taxon>
        <taxon>Agaricales</taxon>
        <taxon>Agaricineae</taxon>
        <taxon>Strophariaceae</taxon>
        <taxon>Hypholoma</taxon>
    </lineage>
</organism>
<accession>A0A0D2PW62</accession>
<dbReference type="Gene3D" id="3.80.10.10">
    <property type="entry name" value="Ribonuclease Inhibitor"/>
    <property type="match status" value="1"/>
</dbReference>
<gene>
    <name evidence="2" type="ORF">HYPSUDRAFT_39538</name>
</gene>
<reference evidence="3" key="1">
    <citation type="submission" date="2014-04" db="EMBL/GenBank/DDBJ databases">
        <title>Evolutionary Origins and Diversification of the Mycorrhizal Mutualists.</title>
        <authorList>
            <consortium name="DOE Joint Genome Institute"/>
            <consortium name="Mycorrhizal Genomics Consortium"/>
            <person name="Kohler A."/>
            <person name="Kuo A."/>
            <person name="Nagy L.G."/>
            <person name="Floudas D."/>
            <person name="Copeland A."/>
            <person name="Barry K.W."/>
            <person name="Cichocki N."/>
            <person name="Veneault-Fourrey C."/>
            <person name="LaButti K."/>
            <person name="Lindquist E.A."/>
            <person name="Lipzen A."/>
            <person name="Lundell T."/>
            <person name="Morin E."/>
            <person name="Murat C."/>
            <person name="Riley R."/>
            <person name="Ohm R."/>
            <person name="Sun H."/>
            <person name="Tunlid A."/>
            <person name="Henrissat B."/>
            <person name="Grigoriev I.V."/>
            <person name="Hibbett D.S."/>
            <person name="Martin F."/>
        </authorList>
    </citation>
    <scope>NUCLEOTIDE SEQUENCE [LARGE SCALE GENOMIC DNA]</scope>
    <source>
        <strain evidence="3">FD-334 SS-4</strain>
    </source>
</reference>
<protein>
    <recommendedName>
        <fullName evidence="1">F-box domain-containing protein</fullName>
    </recommendedName>
</protein>